<sequence>MEDDGGEVMPKVTYDEVGYWSEVKLDIIKEYAQAYTKILSNQSYLKYSYIDAFAGSGVHLAKSTGAFIPGSPLNALLVKPPFQNYHLIDIDKDKAANLRTLAKDYPNVEIYDGDCNQVLRDQIFPLIDYKRYKRALCILDPYGLHLDWDIILTAGQMKSIEIFLNFPVMDINMNVLKHNKEKVSAEQIERMNAFWGDETWRQVGYAKSKQTSFLGESELKTTNDILELGFRKRLKEVAGFKYVPEPIPMRNSYNSIVYYLYFASQKPVASEIADHIFTKYRNKGL</sequence>
<proteinExistence type="predicted"/>
<evidence type="ECO:0000313" key="2">
    <source>
        <dbReference type="Proteomes" id="UP000736328"/>
    </source>
</evidence>
<evidence type="ECO:0000313" key="1">
    <source>
        <dbReference type="EMBL" id="MBI4727198.1"/>
    </source>
</evidence>
<accession>A0A933IC06</accession>
<organism evidence="1 2">
    <name type="scientific">candidate division TA06 bacterium</name>
    <dbReference type="NCBI Taxonomy" id="2250710"/>
    <lineage>
        <taxon>Bacteria</taxon>
        <taxon>Bacteria division TA06</taxon>
    </lineage>
</organism>
<reference evidence="1" key="1">
    <citation type="submission" date="2020-07" db="EMBL/GenBank/DDBJ databases">
        <title>Huge and variable diversity of episymbiotic CPR bacteria and DPANN archaea in groundwater ecosystems.</title>
        <authorList>
            <person name="He C.Y."/>
            <person name="Keren R."/>
            <person name="Whittaker M."/>
            <person name="Farag I.F."/>
            <person name="Doudna J."/>
            <person name="Cate J.H.D."/>
            <person name="Banfield J.F."/>
        </authorList>
    </citation>
    <scope>NUCLEOTIDE SEQUENCE</scope>
    <source>
        <strain evidence="1">NC_groundwater_1520_Pr4_B-0.1um_53_5</strain>
    </source>
</reference>
<comment type="caution">
    <text evidence="1">The sequence shown here is derived from an EMBL/GenBank/DDBJ whole genome shotgun (WGS) entry which is preliminary data.</text>
</comment>
<dbReference type="EMBL" id="JACQXR010000109">
    <property type="protein sequence ID" value="MBI4727198.1"/>
    <property type="molecule type" value="Genomic_DNA"/>
</dbReference>
<dbReference type="InterPro" id="IPR029063">
    <property type="entry name" value="SAM-dependent_MTases_sf"/>
</dbReference>
<name>A0A933IC06_UNCT6</name>
<dbReference type="Gene3D" id="3.40.50.150">
    <property type="entry name" value="Vaccinia Virus protein VP39"/>
    <property type="match status" value="1"/>
</dbReference>
<dbReference type="NCBIfam" id="TIGR04474">
    <property type="entry name" value="tcm_partner"/>
    <property type="match status" value="1"/>
</dbReference>
<dbReference type="Proteomes" id="UP000736328">
    <property type="component" value="Unassembled WGS sequence"/>
</dbReference>
<gene>
    <name evidence="1" type="primary">tcmP</name>
    <name evidence="1" type="ORF">HY768_08270</name>
</gene>
<dbReference type="SUPFAM" id="SSF53335">
    <property type="entry name" value="S-adenosyl-L-methionine-dependent methyltransferases"/>
    <property type="match status" value="1"/>
</dbReference>
<protein>
    <submittedName>
        <fullName evidence="1">Three-Cys-motif partner protein TcmP</fullName>
    </submittedName>
</protein>
<dbReference type="InterPro" id="IPR031009">
    <property type="entry name" value="Tcm_partner"/>
</dbReference>
<dbReference type="AlphaFoldDB" id="A0A933IC06"/>